<dbReference type="InterPro" id="IPR036097">
    <property type="entry name" value="HisK_dim/P_sf"/>
</dbReference>
<dbReference type="InterPro" id="IPR035965">
    <property type="entry name" value="PAS-like_dom_sf"/>
</dbReference>
<dbReference type="InterPro" id="IPR000700">
    <property type="entry name" value="PAS-assoc_C"/>
</dbReference>
<proteinExistence type="predicted"/>
<feature type="modified residue" description="4-aspartylphosphate" evidence="4">
    <location>
        <position position="822"/>
    </location>
</feature>
<feature type="transmembrane region" description="Helical" evidence="5">
    <location>
        <begin position="349"/>
        <end position="369"/>
    </location>
</feature>
<dbReference type="Pfam" id="PF08448">
    <property type="entry name" value="PAS_4"/>
    <property type="match status" value="1"/>
</dbReference>
<dbReference type="PROSITE" id="PS50110">
    <property type="entry name" value="RESPONSE_REGULATORY"/>
    <property type="match status" value="1"/>
</dbReference>
<dbReference type="PANTHER" id="PTHR43065">
    <property type="entry name" value="SENSOR HISTIDINE KINASE"/>
    <property type="match status" value="1"/>
</dbReference>
<evidence type="ECO:0000256" key="3">
    <source>
        <dbReference type="ARBA" id="ARBA00022553"/>
    </source>
</evidence>
<dbReference type="CDD" id="cd00130">
    <property type="entry name" value="PAS"/>
    <property type="match status" value="1"/>
</dbReference>
<protein>
    <recommendedName>
        <fullName evidence="2">histidine kinase</fullName>
        <ecNumber evidence="2">2.7.13.3</ecNumber>
    </recommendedName>
</protein>
<evidence type="ECO:0000256" key="5">
    <source>
        <dbReference type="SAM" id="Phobius"/>
    </source>
</evidence>
<dbReference type="PROSITE" id="PS50113">
    <property type="entry name" value="PAC"/>
    <property type="match status" value="1"/>
</dbReference>
<dbReference type="InterPro" id="IPR001610">
    <property type="entry name" value="PAC"/>
</dbReference>
<feature type="domain" description="Histidine kinase" evidence="6">
    <location>
        <begin position="528"/>
        <end position="752"/>
    </location>
</feature>
<dbReference type="InterPro" id="IPR001789">
    <property type="entry name" value="Sig_transdc_resp-reg_receiver"/>
</dbReference>
<dbReference type="PRINTS" id="PR00344">
    <property type="entry name" value="BCTRLSENSOR"/>
</dbReference>
<feature type="domain" description="PAC" evidence="9">
    <location>
        <begin position="463"/>
        <end position="515"/>
    </location>
</feature>
<comment type="caution">
    <text evidence="10">The sequence shown here is derived from an EMBL/GenBank/DDBJ whole genome shotgun (WGS) entry which is preliminary data.</text>
</comment>
<keyword evidence="3 4" id="KW-0597">Phosphoprotein</keyword>
<evidence type="ECO:0000259" key="9">
    <source>
        <dbReference type="PROSITE" id="PS50113"/>
    </source>
</evidence>
<comment type="catalytic activity">
    <reaction evidence="1">
        <text>ATP + protein L-histidine = ADP + protein N-phospho-L-histidine.</text>
        <dbReference type="EC" id="2.7.13.3"/>
    </reaction>
</comment>
<keyword evidence="11" id="KW-1185">Reference proteome</keyword>
<name>A0ABU5MXN1_9BACT</name>
<dbReference type="SUPFAM" id="SSF55785">
    <property type="entry name" value="PYP-like sensor domain (PAS domain)"/>
    <property type="match status" value="1"/>
</dbReference>
<keyword evidence="5" id="KW-1133">Transmembrane helix</keyword>
<dbReference type="CDD" id="cd00082">
    <property type="entry name" value="HisKA"/>
    <property type="match status" value="1"/>
</dbReference>
<dbReference type="Pfam" id="PF00512">
    <property type="entry name" value="HisKA"/>
    <property type="match status" value="1"/>
</dbReference>
<dbReference type="InterPro" id="IPR004358">
    <property type="entry name" value="Sig_transdc_His_kin-like_C"/>
</dbReference>
<dbReference type="Gene3D" id="3.30.565.10">
    <property type="entry name" value="Histidine kinase-like ATPase, C-terminal domain"/>
    <property type="match status" value="1"/>
</dbReference>
<dbReference type="SMART" id="SM00387">
    <property type="entry name" value="HATPase_c"/>
    <property type="match status" value="1"/>
</dbReference>
<dbReference type="InterPro" id="IPR000014">
    <property type="entry name" value="PAS"/>
</dbReference>
<keyword evidence="5" id="KW-0812">Transmembrane</keyword>
<dbReference type="InterPro" id="IPR005467">
    <property type="entry name" value="His_kinase_dom"/>
</dbReference>
<accession>A0ABU5MXN1</accession>
<evidence type="ECO:0000313" key="11">
    <source>
        <dbReference type="Proteomes" id="UP001290861"/>
    </source>
</evidence>
<organism evidence="10 11">
    <name type="scientific">Pontiella agarivorans</name>
    <dbReference type="NCBI Taxonomy" id="3038953"/>
    <lineage>
        <taxon>Bacteria</taxon>
        <taxon>Pseudomonadati</taxon>
        <taxon>Kiritimatiellota</taxon>
        <taxon>Kiritimatiellia</taxon>
        <taxon>Kiritimatiellales</taxon>
        <taxon>Pontiellaceae</taxon>
        <taxon>Pontiella</taxon>
    </lineage>
</organism>
<evidence type="ECO:0000256" key="4">
    <source>
        <dbReference type="PROSITE-ProRule" id="PRU00169"/>
    </source>
</evidence>
<dbReference type="InterPro" id="IPR003661">
    <property type="entry name" value="HisK_dim/P_dom"/>
</dbReference>
<dbReference type="EC" id="2.7.13.3" evidence="2"/>
<dbReference type="RefSeq" id="WP_322608727.1">
    <property type="nucleotide sequence ID" value="NZ_JARVCO010000010.1"/>
</dbReference>
<dbReference type="SUPFAM" id="SSF55874">
    <property type="entry name" value="ATPase domain of HSP90 chaperone/DNA topoisomerase II/histidine kinase"/>
    <property type="match status" value="1"/>
</dbReference>
<dbReference type="EMBL" id="JARVCO010000010">
    <property type="protein sequence ID" value="MDZ8118934.1"/>
    <property type="molecule type" value="Genomic_DNA"/>
</dbReference>
<dbReference type="Pfam" id="PF00072">
    <property type="entry name" value="Response_reg"/>
    <property type="match status" value="1"/>
</dbReference>
<dbReference type="Gene3D" id="1.10.287.130">
    <property type="match status" value="1"/>
</dbReference>
<gene>
    <name evidence="10" type="ORF">P9H32_09870</name>
</gene>
<dbReference type="CDD" id="cd00156">
    <property type="entry name" value="REC"/>
    <property type="match status" value="1"/>
</dbReference>
<dbReference type="SMART" id="SM00091">
    <property type="entry name" value="PAS"/>
    <property type="match status" value="1"/>
</dbReference>
<evidence type="ECO:0000259" key="8">
    <source>
        <dbReference type="PROSITE" id="PS50112"/>
    </source>
</evidence>
<evidence type="ECO:0000313" key="10">
    <source>
        <dbReference type="EMBL" id="MDZ8118934.1"/>
    </source>
</evidence>
<evidence type="ECO:0000256" key="2">
    <source>
        <dbReference type="ARBA" id="ARBA00012438"/>
    </source>
</evidence>
<dbReference type="SUPFAM" id="SSF47384">
    <property type="entry name" value="Homodimeric domain of signal transducing histidine kinase"/>
    <property type="match status" value="1"/>
</dbReference>
<dbReference type="Gene3D" id="3.40.50.2300">
    <property type="match status" value="3"/>
</dbReference>
<dbReference type="SMART" id="SM00388">
    <property type="entry name" value="HisKA"/>
    <property type="match status" value="1"/>
</dbReference>
<evidence type="ECO:0000256" key="1">
    <source>
        <dbReference type="ARBA" id="ARBA00000085"/>
    </source>
</evidence>
<dbReference type="SUPFAM" id="SSF52172">
    <property type="entry name" value="CheY-like"/>
    <property type="match status" value="1"/>
</dbReference>
<dbReference type="PANTHER" id="PTHR43065:SF42">
    <property type="entry name" value="TWO-COMPONENT SENSOR PPRA"/>
    <property type="match status" value="1"/>
</dbReference>
<dbReference type="PROSITE" id="PS50112">
    <property type="entry name" value="PAS"/>
    <property type="match status" value="1"/>
</dbReference>
<dbReference type="InterPro" id="IPR036890">
    <property type="entry name" value="HATPase_C_sf"/>
</dbReference>
<dbReference type="Gene3D" id="3.30.450.20">
    <property type="entry name" value="PAS domain"/>
    <property type="match status" value="1"/>
</dbReference>
<feature type="domain" description="PAS" evidence="8">
    <location>
        <begin position="385"/>
        <end position="458"/>
    </location>
</feature>
<dbReference type="InterPro" id="IPR003594">
    <property type="entry name" value="HATPase_dom"/>
</dbReference>
<keyword evidence="5" id="KW-0472">Membrane</keyword>
<dbReference type="SMART" id="SM00448">
    <property type="entry name" value="REC"/>
    <property type="match status" value="1"/>
</dbReference>
<dbReference type="Proteomes" id="UP001290861">
    <property type="component" value="Unassembled WGS sequence"/>
</dbReference>
<sequence>MLKSQSVLRIIRSILFGLWLCPFPVLADSVRQPRVLLIHSYHAGFEWTDSITAGVMGGFKDNGEQVRLFIEYMDSKQFRSEELAEQFRTLIAFKYSSSPPDVILCADNNALNFMLEHRASLFSEVPIVFCGINHFMPEMLGGASNITGVIEEPSYRETAELALKIHPTANRIYVVAGSSRTSILHVEHFLQSVRNLEKPVEIIPLQNLTKQEFAEALDQVKKTDILLLFGLHRTRDGISLSPRESYVFIREHTEALIYTYWSVYLRGHTEFITGGVMIDGEVQGRWVAQTALKIIRGTPAFRIPIVTVSPNVAIINFQELERLGLADRPLPEKVTVINRPFSFFETYRLLVWSVLIVVAGMGAQILFLAMSIRKRQRVEIELREREEKMRVTLNSIAEAVIATDVDGHVLQLNPVAEDLIEWPAAEAVGRSIDDLFSLVDVRTQKPMENPVQEVSDKGWCHIRTNQVLLVTRNRDEYRIAGSGAPIRDPQGRIMGVVLVFRDVTEDILLQEKLQQGQKMDAIGQLAGGVAHDFNNMLGGIIASTEMAQIELRNKKDPSDLLELILGAADRASSLTSKLLAFARRQPLSPEPVEIHQPLREALNLFSHTADKRIRIHEKMPDKSLCVNGDFSLLQAAFLNLFINASHAMPEGGDLYISSRTVNLDRAYCDASVFELEPGDYIEIEIRDTGVGMPESVLGRIFEPFFTTKGVGKGTGLGLSAVLGTLQQHGGMIAVYSELEIGTAFTVALPLTEQEPEEEEGMPTEKLCGSGTILVVDDEPIMRITCRAILEGYGYEVLVAGDGIEGMELFKQEAGRIDLVILDMVMPEMNGRDCFLEIRHLSKNVPVIISTGFSHLEELADLREKGLFDIIRKPFRRTELGTMVLKALQEGSRGG</sequence>
<dbReference type="PROSITE" id="PS50109">
    <property type="entry name" value="HIS_KIN"/>
    <property type="match status" value="1"/>
</dbReference>
<dbReference type="InterPro" id="IPR013656">
    <property type="entry name" value="PAS_4"/>
</dbReference>
<dbReference type="Pfam" id="PF02518">
    <property type="entry name" value="HATPase_c"/>
    <property type="match status" value="1"/>
</dbReference>
<evidence type="ECO:0000259" key="6">
    <source>
        <dbReference type="PROSITE" id="PS50109"/>
    </source>
</evidence>
<dbReference type="SMART" id="SM00086">
    <property type="entry name" value="PAC"/>
    <property type="match status" value="1"/>
</dbReference>
<dbReference type="NCBIfam" id="TIGR00229">
    <property type="entry name" value="sensory_box"/>
    <property type="match status" value="1"/>
</dbReference>
<reference evidence="10 11" key="1">
    <citation type="journal article" date="2024" name="Appl. Environ. Microbiol.">
        <title>Pontiella agarivorans sp. nov., a novel marine anaerobic bacterium capable of degrading macroalgal polysaccharides and fixing nitrogen.</title>
        <authorList>
            <person name="Liu N."/>
            <person name="Kivenson V."/>
            <person name="Peng X."/>
            <person name="Cui Z."/>
            <person name="Lankiewicz T.S."/>
            <person name="Gosselin K.M."/>
            <person name="English C.J."/>
            <person name="Blair E.M."/>
            <person name="O'Malley M.A."/>
            <person name="Valentine D.L."/>
        </authorList>
    </citation>
    <scope>NUCLEOTIDE SEQUENCE [LARGE SCALE GENOMIC DNA]</scope>
    <source>
        <strain evidence="10 11">NLcol2</strain>
    </source>
</reference>
<dbReference type="InterPro" id="IPR011006">
    <property type="entry name" value="CheY-like_superfamily"/>
</dbReference>
<feature type="domain" description="Response regulatory" evidence="7">
    <location>
        <begin position="771"/>
        <end position="887"/>
    </location>
</feature>
<evidence type="ECO:0000259" key="7">
    <source>
        <dbReference type="PROSITE" id="PS50110"/>
    </source>
</evidence>